<organism evidence="12 13">
    <name type="scientific">Pomacea canaliculata</name>
    <name type="common">Golden apple snail</name>
    <dbReference type="NCBI Taxonomy" id="400727"/>
    <lineage>
        <taxon>Eukaryota</taxon>
        <taxon>Metazoa</taxon>
        <taxon>Spiralia</taxon>
        <taxon>Lophotrochozoa</taxon>
        <taxon>Mollusca</taxon>
        <taxon>Gastropoda</taxon>
        <taxon>Caenogastropoda</taxon>
        <taxon>Architaenioglossa</taxon>
        <taxon>Ampullarioidea</taxon>
        <taxon>Ampullariidae</taxon>
        <taxon>Pomacea</taxon>
    </lineage>
</organism>
<evidence type="ECO:0000313" key="13">
    <source>
        <dbReference type="Proteomes" id="UP000245119"/>
    </source>
</evidence>
<comment type="subunit">
    <text evidence="9">Microtubule inner protein component of sperm flagellar doublet microtubules.</text>
</comment>
<dbReference type="Pfam" id="PF05914">
    <property type="entry name" value="RIB43A"/>
    <property type="match status" value="1"/>
</dbReference>
<evidence type="ECO:0000256" key="5">
    <source>
        <dbReference type="ARBA" id="ARBA00023054"/>
    </source>
</evidence>
<evidence type="ECO:0000256" key="11">
    <source>
        <dbReference type="SAM" id="MobiDB-lite"/>
    </source>
</evidence>
<name>A0A2T7NT11_POMCA</name>
<dbReference type="PANTHER" id="PTHR14517">
    <property type="entry name" value="RIB43A-RELATED"/>
    <property type="match status" value="1"/>
</dbReference>
<sequence length="379" mass="45454">MYKLDLPVDYKEAAAIERRRQMEEERKSRIFNAKTRIIGVDRQAIDQQMFDKKQQEEFEQKRHEAFAADAVRNDLIAQMLERRQAEDIRALNRAENEFRALHQQPSCRREWDLYDPDALKKDKPARVHDDDPRCGTSSLQKFDGEDLNNKARTKYQQEQARQWLMEQMIEKEQAKQNQNKANRLYELKMRELDERACQLAKAEEECRRAIEAARKDFNAAQDRERKEKERLKKQQELDDNMTEIANHIYGDILTENPSVAHSAWGPHRVIPDRWKGMTPSQLEDIRKAQERQRLENERLRQEEDLRNKEWDRQRVANARAALLLERATERKRRELEKQQADENRRLSHEQHAHQEFLDKEVYTNPPTAAYFMQFNTTTR</sequence>
<dbReference type="InterPro" id="IPR008805">
    <property type="entry name" value="RIB43A"/>
</dbReference>
<keyword evidence="8" id="KW-0966">Cell projection</keyword>
<dbReference type="AlphaFoldDB" id="A0A2T7NT11"/>
<protein>
    <recommendedName>
        <fullName evidence="14">RIB43A-like with coiled-coils protein 2</fullName>
    </recommendedName>
</protein>
<evidence type="ECO:0000256" key="9">
    <source>
        <dbReference type="ARBA" id="ARBA00046435"/>
    </source>
</evidence>
<keyword evidence="6" id="KW-0969">Cilium</keyword>
<evidence type="ECO:0000256" key="10">
    <source>
        <dbReference type="SAM" id="Coils"/>
    </source>
</evidence>
<comment type="subcellular location">
    <subcellularLocation>
        <location evidence="1">Cytoplasm</location>
        <location evidence="1">Cytoskeleton</location>
        <location evidence="1">Flagellum axoneme</location>
    </subcellularLocation>
</comment>
<keyword evidence="5 10" id="KW-0175">Coiled coil</keyword>
<evidence type="ECO:0000313" key="12">
    <source>
        <dbReference type="EMBL" id="PVD24301.1"/>
    </source>
</evidence>
<keyword evidence="3" id="KW-0963">Cytoplasm</keyword>
<reference evidence="12 13" key="1">
    <citation type="submission" date="2018-04" db="EMBL/GenBank/DDBJ databases">
        <title>The genome of golden apple snail Pomacea canaliculata provides insight into stress tolerance and invasive adaptation.</title>
        <authorList>
            <person name="Liu C."/>
            <person name="Liu B."/>
            <person name="Ren Y."/>
            <person name="Zhang Y."/>
            <person name="Wang H."/>
            <person name="Li S."/>
            <person name="Jiang F."/>
            <person name="Yin L."/>
            <person name="Zhang G."/>
            <person name="Qian W."/>
            <person name="Fan W."/>
        </authorList>
    </citation>
    <scope>NUCLEOTIDE SEQUENCE [LARGE SCALE GENOMIC DNA]</scope>
    <source>
        <strain evidence="12">SZHN2017</strain>
        <tissue evidence="12">Muscle</tissue>
    </source>
</reference>
<evidence type="ECO:0000256" key="3">
    <source>
        <dbReference type="ARBA" id="ARBA00022490"/>
    </source>
</evidence>
<dbReference type="EMBL" id="PZQS01000009">
    <property type="protein sequence ID" value="PVD24301.1"/>
    <property type="molecule type" value="Genomic_DNA"/>
</dbReference>
<proteinExistence type="inferred from homology"/>
<keyword evidence="13" id="KW-1185">Reference proteome</keyword>
<accession>A0A2T7NT11</accession>
<feature type="region of interest" description="Disordered" evidence="11">
    <location>
        <begin position="122"/>
        <end position="143"/>
    </location>
</feature>
<evidence type="ECO:0000256" key="7">
    <source>
        <dbReference type="ARBA" id="ARBA00023212"/>
    </source>
</evidence>
<evidence type="ECO:0000256" key="8">
    <source>
        <dbReference type="ARBA" id="ARBA00023273"/>
    </source>
</evidence>
<evidence type="ECO:0000256" key="6">
    <source>
        <dbReference type="ARBA" id="ARBA00023069"/>
    </source>
</evidence>
<comment type="similarity">
    <text evidence="2">Belongs to the RIB43A family.</text>
</comment>
<dbReference type="OrthoDB" id="429119at2759"/>
<evidence type="ECO:0000256" key="1">
    <source>
        <dbReference type="ARBA" id="ARBA00004611"/>
    </source>
</evidence>
<gene>
    <name evidence="12" type="ORF">C0Q70_14772</name>
</gene>
<dbReference type="Proteomes" id="UP000245119">
    <property type="component" value="Linkage Group LG9"/>
</dbReference>
<evidence type="ECO:0008006" key="14">
    <source>
        <dbReference type="Google" id="ProtNLM"/>
    </source>
</evidence>
<keyword evidence="7" id="KW-0206">Cytoskeleton</keyword>
<feature type="coiled-coil region" evidence="10">
    <location>
        <begin position="282"/>
        <end position="345"/>
    </location>
</feature>
<comment type="caution">
    <text evidence="12">The sequence shown here is derived from an EMBL/GenBank/DDBJ whole genome shotgun (WGS) entry which is preliminary data.</text>
</comment>
<keyword evidence="4" id="KW-0282">Flagellum</keyword>
<feature type="compositionally biased region" description="Basic and acidic residues" evidence="11">
    <location>
        <begin position="122"/>
        <end position="133"/>
    </location>
</feature>
<feature type="coiled-coil region" evidence="10">
    <location>
        <begin position="164"/>
        <end position="238"/>
    </location>
</feature>
<dbReference type="STRING" id="400727.A0A2T7NT11"/>
<evidence type="ECO:0000256" key="4">
    <source>
        <dbReference type="ARBA" id="ARBA00022846"/>
    </source>
</evidence>
<evidence type="ECO:0000256" key="2">
    <source>
        <dbReference type="ARBA" id="ARBA00006875"/>
    </source>
</evidence>
<dbReference type="PANTHER" id="PTHR14517:SF6">
    <property type="entry name" value="RE41410P"/>
    <property type="match status" value="1"/>
</dbReference>
<dbReference type="OMA" id="NLCRAIN"/>